<dbReference type="AlphaFoldDB" id="A0A930VD89"/>
<feature type="transmembrane region" description="Helical" evidence="1">
    <location>
        <begin position="12"/>
        <end position="34"/>
    </location>
</feature>
<gene>
    <name evidence="2" type="ORF">ISU07_14890</name>
</gene>
<organism evidence="2 3">
    <name type="scientific">Nocardioides islandensis</name>
    <dbReference type="NCBI Taxonomy" id="433663"/>
    <lineage>
        <taxon>Bacteria</taxon>
        <taxon>Bacillati</taxon>
        <taxon>Actinomycetota</taxon>
        <taxon>Actinomycetes</taxon>
        <taxon>Propionibacteriales</taxon>
        <taxon>Nocardioidaceae</taxon>
        <taxon>Nocardioides</taxon>
    </lineage>
</organism>
<dbReference type="InterPro" id="IPR018723">
    <property type="entry name" value="DUF2254_membrane"/>
</dbReference>
<feature type="transmembrane region" description="Helical" evidence="1">
    <location>
        <begin position="138"/>
        <end position="162"/>
    </location>
</feature>
<feature type="transmembrane region" description="Helical" evidence="1">
    <location>
        <begin position="107"/>
        <end position="126"/>
    </location>
</feature>
<sequence length="446" mass="48020">MSTGLAAWRETVVTRLWPVPAIAVVAALLLGLAVSTLDARVDDHLSDQATTWLFGGDADAARSLLAAIASSLITVTALTFSLTVVTLQLASSQFSPRLLRTFSRDSVVQYTLALLLATFTYALTVLRSVRGADGGGELVPRIGVTLAFLLAVASVVALVFFLGHLTKQIRVETMLQQVRTDALTTIRSVLPQRGDGSARGQSLPSPQLDGAFDIAASAAGFLTRIDYDRILEVAVEEDVVVRLDEHVGAFVVEGSPLGVGWPASGLVPGSEAERRISAAVVAFVHTGVERTSTHDTGFGLRQLVDVANKALSPGINDPTTAIHALGHISALLCELADRDLRPVLRHDDDGRVRVAVRVPGLSDYIDLGVSQPRRYGAADLQVLERIAQVLLELSRRVSPQERPVLSEQLRRLRSTADEHAFHHLERQAFDAFGRRIEENLGAAIHQ</sequence>
<name>A0A930VD89_9ACTN</name>
<evidence type="ECO:0000313" key="2">
    <source>
        <dbReference type="EMBL" id="MBF4764417.1"/>
    </source>
</evidence>
<keyword evidence="1" id="KW-1133">Transmembrane helix</keyword>
<accession>A0A930VD89</accession>
<reference evidence="2" key="1">
    <citation type="submission" date="2020-11" db="EMBL/GenBank/DDBJ databases">
        <title>Nocardioides sp. nov., isolated from Soil of Cynanchum wilfordii Hemsley rhizosphere.</title>
        <authorList>
            <person name="Lee J.-S."/>
            <person name="Suh M.K."/>
            <person name="Kim J.-S."/>
        </authorList>
    </citation>
    <scope>NUCLEOTIDE SEQUENCE</scope>
    <source>
        <strain evidence="2">KCTC 19275</strain>
    </source>
</reference>
<keyword evidence="1" id="KW-0472">Membrane</keyword>
<dbReference type="RefSeq" id="WP_194707607.1">
    <property type="nucleotide sequence ID" value="NZ_JADKPN010000009.1"/>
</dbReference>
<feature type="transmembrane region" description="Helical" evidence="1">
    <location>
        <begin position="64"/>
        <end position="87"/>
    </location>
</feature>
<keyword evidence="1" id="KW-0812">Transmembrane</keyword>
<dbReference type="EMBL" id="JADKPN010000009">
    <property type="protein sequence ID" value="MBF4764417.1"/>
    <property type="molecule type" value="Genomic_DNA"/>
</dbReference>
<evidence type="ECO:0000313" key="3">
    <source>
        <dbReference type="Proteomes" id="UP000640489"/>
    </source>
</evidence>
<proteinExistence type="predicted"/>
<protein>
    <submittedName>
        <fullName evidence="2">DUF2254 domain-containing protein</fullName>
    </submittedName>
</protein>
<evidence type="ECO:0000256" key="1">
    <source>
        <dbReference type="SAM" id="Phobius"/>
    </source>
</evidence>
<comment type="caution">
    <text evidence="2">The sequence shown here is derived from an EMBL/GenBank/DDBJ whole genome shotgun (WGS) entry which is preliminary data.</text>
</comment>
<dbReference type="Pfam" id="PF10011">
    <property type="entry name" value="DUF2254"/>
    <property type="match status" value="1"/>
</dbReference>
<dbReference type="Proteomes" id="UP000640489">
    <property type="component" value="Unassembled WGS sequence"/>
</dbReference>
<keyword evidence="3" id="KW-1185">Reference proteome</keyword>